<keyword evidence="2" id="KW-0119">Carbohydrate metabolism</keyword>
<dbReference type="Pfam" id="PF10282">
    <property type="entry name" value="Lactonase"/>
    <property type="match status" value="1"/>
</dbReference>
<keyword evidence="3" id="KW-0732">Signal</keyword>
<dbReference type="InterPro" id="IPR050282">
    <property type="entry name" value="Cycloisomerase_2"/>
</dbReference>
<dbReference type="PANTHER" id="PTHR30344">
    <property type="entry name" value="6-PHOSPHOGLUCONOLACTONASE-RELATED"/>
    <property type="match status" value="1"/>
</dbReference>
<geneLocation type="plasmid" evidence="4">
    <name>plasmindA</name>
</geneLocation>
<dbReference type="AlphaFoldDB" id="A0AAU7U1X7"/>
<name>A0AAU7U1X7_9GAMM</name>
<keyword evidence="2" id="KW-0313">Glucose metabolism</keyword>
<evidence type="ECO:0000256" key="1">
    <source>
        <dbReference type="ARBA" id="ARBA00005564"/>
    </source>
</evidence>
<feature type="signal peptide" evidence="3">
    <location>
        <begin position="1"/>
        <end position="40"/>
    </location>
</feature>
<sequence length="406" mass="43139">MVGTTMKNHNKTVSGGMASRLSVALSLAVFTLAGSAMATAAEHHNQTALVGTWTSIPDAPLVQNPGHPSEGLYRLKVNSDGTLTPLDFIKMKSPSWIVKSHDGRFAYTTNEENAGAVTALAIDHGGEVRVINAVDSHGQQPTHATISPDGKFLFVANYSVAKGGASVAVFPIHHDGSLGEQVQNFPFASGSGAVKDRQDSGHAHSTTFTHDGKYLYAADLGGDKLHAYAYHAGNAQPLQADTSRDVTFPAGSGPRHMVFSLDGKHAYVITEMAGEVVVFAVKDDRLQQQSSVKLNTENSSAEYRSGGGIILSPNGKFVIAANRGSDNSLVVFRIEQDGSLGSPVRYKADGIEPRAFAFDASGKYLYVANVFTNNITLFHFDEQSGVLKAAGEVAKIATPTDIKFFN</sequence>
<protein>
    <submittedName>
        <fullName evidence="4">Lactonase family protein</fullName>
        <ecNumber evidence="4">3.1.1.-</ecNumber>
    </submittedName>
</protein>
<evidence type="ECO:0000313" key="4">
    <source>
        <dbReference type="EMBL" id="XBV46885.1"/>
    </source>
</evidence>
<reference evidence="4" key="1">
    <citation type="submission" date="2024-06" db="EMBL/GenBank/DDBJ databases">
        <title>Multiomics insights into the TNT degradation mechanism by Pantoea sp. BJ2 isolated from an ammunition destruction site.</title>
        <authorList>
            <person name="Luo J."/>
        </authorList>
    </citation>
    <scope>NUCLEOTIDE SEQUENCE</scope>
    <source>
        <strain evidence="4">BJ2</strain>
        <plasmid evidence="4">plasmindA</plasmid>
    </source>
</reference>
<dbReference type="SUPFAM" id="SSF51004">
    <property type="entry name" value="C-terminal (heme d1) domain of cytochrome cd1-nitrite reductase"/>
    <property type="match status" value="1"/>
</dbReference>
<dbReference type="InterPro" id="IPR015943">
    <property type="entry name" value="WD40/YVTN_repeat-like_dom_sf"/>
</dbReference>
<dbReference type="EC" id="3.1.1.-" evidence="4"/>
<dbReference type="RefSeq" id="WP_350262127.1">
    <property type="nucleotide sequence ID" value="NZ_CP158293.1"/>
</dbReference>
<dbReference type="GO" id="GO:0006006">
    <property type="term" value="P:glucose metabolic process"/>
    <property type="evidence" value="ECO:0007669"/>
    <property type="project" value="UniProtKB-KW"/>
</dbReference>
<dbReference type="EMBL" id="CP158293">
    <property type="protein sequence ID" value="XBV46885.1"/>
    <property type="molecule type" value="Genomic_DNA"/>
</dbReference>
<proteinExistence type="inferred from homology"/>
<feature type="chain" id="PRO_5043975248" evidence="3">
    <location>
        <begin position="41"/>
        <end position="406"/>
    </location>
</feature>
<dbReference type="GO" id="GO:0017057">
    <property type="term" value="F:6-phosphogluconolactonase activity"/>
    <property type="evidence" value="ECO:0007669"/>
    <property type="project" value="TreeGrafter"/>
</dbReference>
<comment type="similarity">
    <text evidence="1">Belongs to the cycloisomerase 2 family.</text>
</comment>
<dbReference type="InterPro" id="IPR011048">
    <property type="entry name" value="Haem_d1_sf"/>
</dbReference>
<dbReference type="Gene3D" id="2.130.10.10">
    <property type="entry name" value="YVTN repeat-like/Quinoprotein amine dehydrogenase"/>
    <property type="match status" value="1"/>
</dbReference>
<accession>A0AAU7U1X7</accession>
<keyword evidence="4" id="KW-0614">Plasmid</keyword>
<organism evidence="4">
    <name type="scientific">Pantoea sp. BJ2</name>
    <dbReference type="NCBI Taxonomy" id="3141322"/>
    <lineage>
        <taxon>Bacteria</taxon>
        <taxon>Pseudomonadati</taxon>
        <taxon>Pseudomonadota</taxon>
        <taxon>Gammaproteobacteria</taxon>
        <taxon>Enterobacterales</taxon>
        <taxon>Erwiniaceae</taxon>
        <taxon>Pantoea</taxon>
    </lineage>
</organism>
<evidence type="ECO:0000256" key="3">
    <source>
        <dbReference type="SAM" id="SignalP"/>
    </source>
</evidence>
<keyword evidence="4" id="KW-0378">Hydrolase</keyword>
<dbReference type="InterPro" id="IPR019405">
    <property type="entry name" value="Lactonase_7-beta_prop"/>
</dbReference>
<gene>
    <name evidence="4" type="ORF">AAF463_22300</name>
</gene>
<evidence type="ECO:0000256" key="2">
    <source>
        <dbReference type="ARBA" id="ARBA00022526"/>
    </source>
</evidence>
<dbReference type="PANTHER" id="PTHR30344:SF1">
    <property type="entry name" value="6-PHOSPHOGLUCONOLACTONASE"/>
    <property type="match status" value="1"/>
</dbReference>